<name>A0ABU2YDW5_9FLAO</name>
<evidence type="ECO:0000313" key="3">
    <source>
        <dbReference type="Proteomes" id="UP001254488"/>
    </source>
</evidence>
<evidence type="ECO:0000256" key="1">
    <source>
        <dbReference type="SAM" id="Phobius"/>
    </source>
</evidence>
<organism evidence="2 3">
    <name type="scientific">Patiriisocius hiemis</name>
    <dbReference type="NCBI Taxonomy" id="3075604"/>
    <lineage>
        <taxon>Bacteria</taxon>
        <taxon>Pseudomonadati</taxon>
        <taxon>Bacteroidota</taxon>
        <taxon>Flavobacteriia</taxon>
        <taxon>Flavobacteriales</taxon>
        <taxon>Flavobacteriaceae</taxon>
        <taxon>Patiriisocius</taxon>
    </lineage>
</organism>
<feature type="transmembrane region" description="Helical" evidence="1">
    <location>
        <begin position="38"/>
        <end position="59"/>
    </location>
</feature>
<dbReference type="RefSeq" id="WP_311333339.1">
    <property type="nucleotide sequence ID" value="NZ_JAVRHZ010000006.1"/>
</dbReference>
<dbReference type="Proteomes" id="UP001254488">
    <property type="component" value="Unassembled WGS sequence"/>
</dbReference>
<keyword evidence="1" id="KW-0812">Transmembrane</keyword>
<proteinExistence type="predicted"/>
<sequence length="67" mass="7903">MLAILILLVVGFLFWKLTASYSRKQAGNKVWKLWSTRLYYWQTVIYASTGITVLVLFILKWTNIITF</sequence>
<keyword evidence="1" id="KW-0472">Membrane</keyword>
<protein>
    <submittedName>
        <fullName evidence="2">Uncharacterized protein</fullName>
    </submittedName>
</protein>
<keyword evidence="3" id="KW-1185">Reference proteome</keyword>
<dbReference type="EMBL" id="JAVRHZ010000006">
    <property type="protein sequence ID" value="MDT0556387.1"/>
    <property type="molecule type" value="Genomic_DNA"/>
</dbReference>
<evidence type="ECO:0000313" key="2">
    <source>
        <dbReference type="EMBL" id="MDT0556387.1"/>
    </source>
</evidence>
<keyword evidence="1" id="KW-1133">Transmembrane helix</keyword>
<gene>
    <name evidence="2" type="ORF">RM538_10255</name>
</gene>
<reference evidence="2 3" key="1">
    <citation type="submission" date="2023-09" db="EMBL/GenBank/DDBJ databases">
        <authorList>
            <person name="Rey-Velasco X."/>
        </authorList>
    </citation>
    <scope>NUCLEOTIDE SEQUENCE [LARGE SCALE GENOMIC DNA]</scope>
    <source>
        <strain evidence="2 3">W242</strain>
    </source>
</reference>
<accession>A0ABU2YDW5</accession>
<comment type="caution">
    <text evidence="2">The sequence shown here is derived from an EMBL/GenBank/DDBJ whole genome shotgun (WGS) entry which is preliminary data.</text>
</comment>